<dbReference type="RefSeq" id="WP_344867700.1">
    <property type="nucleotide sequence ID" value="NZ_BAABBP010000001.1"/>
</dbReference>
<keyword evidence="3" id="KW-1185">Reference proteome</keyword>
<dbReference type="Proteomes" id="UP001501627">
    <property type="component" value="Unassembled WGS sequence"/>
</dbReference>
<gene>
    <name evidence="2" type="ORF">GCM10022279_01910</name>
</gene>
<feature type="signal peptide" evidence="1">
    <location>
        <begin position="1"/>
        <end position="26"/>
    </location>
</feature>
<dbReference type="EMBL" id="BAABBP010000001">
    <property type="protein sequence ID" value="GAA3981909.1"/>
    <property type="molecule type" value="Genomic_DNA"/>
</dbReference>
<name>A0ABP7QFZ1_9BURK</name>
<reference evidence="3" key="1">
    <citation type="journal article" date="2019" name="Int. J. Syst. Evol. Microbiol.">
        <title>The Global Catalogue of Microorganisms (GCM) 10K type strain sequencing project: providing services to taxonomists for standard genome sequencing and annotation.</title>
        <authorList>
            <consortium name="The Broad Institute Genomics Platform"/>
            <consortium name="The Broad Institute Genome Sequencing Center for Infectious Disease"/>
            <person name="Wu L."/>
            <person name="Ma J."/>
        </authorList>
    </citation>
    <scope>NUCLEOTIDE SEQUENCE [LARGE SCALE GENOMIC DNA]</scope>
    <source>
        <strain evidence="3">JCM 17561</strain>
    </source>
</reference>
<proteinExistence type="predicted"/>
<comment type="caution">
    <text evidence="2">The sequence shown here is derived from an EMBL/GenBank/DDBJ whole genome shotgun (WGS) entry which is preliminary data.</text>
</comment>
<evidence type="ECO:0000313" key="2">
    <source>
        <dbReference type="EMBL" id="GAA3981909.1"/>
    </source>
</evidence>
<keyword evidence="1" id="KW-0732">Signal</keyword>
<evidence type="ECO:0000256" key="1">
    <source>
        <dbReference type="SAM" id="SignalP"/>
    </source>
</evidence>
<evidence type="ECO:0008006" key="4">
    <source>
        <dbReference type="Google" id="ProtNLM"/>
    </source>
</evidence>
<evidence type="ECO:0000313" key="3">
    <source>
        <dbReference type="Proteomes" id="UP001501627"/>
    </source>
</evidence>
<sequence>MKYFSKTLTLTLGAVALSFAATSASADTVQLRYDGANHKPFVSEKIDVKPGAGTNFKTTDVGQFKMTVQKGGDSTTFTQGQSILAWCVEVTQSVKSSTLYTIETATQSWTSALTRLFDKYLDKITNSVTSAAMQLAIWEIVGGDTKLNLGAGNFQAQTPNGGWDAWTNSNSYKAINQAQAWLNDLYNGGEVERKWEVVHLTSAGAQDLVGVTPYIAISEVPLPGAALMFLSALGVGGLARRKRAAAQPAKALA</sequence>
<accession>A0ABP7QFZ1</accession>
<feature type="chain" id="PRO_5046574203" description="VPLPA-CTERM sorting domain-containing protein" evidence="1">
    <location>
        <begin position="27"/>
        <end position="253"/>
    </location>
</feature>
<protein>
    <recommendedName>
        <fullName evidence="4">VPLPA-CTERM sorting domain-containing protein</fullName>
    </recommendedName>
</protein>
<organism evidence="2 3">
    <name type="scientific">Comamonas faecalis</name>
    <dbReference type="NCBI Taxonomy" id="1387849"/>
    <lineage>
        <taxon>Bacteria</taxon>
        <taxon>Pseudomonadati</taxon>
        <taxon>Pseudomonadota</taxon>
        <taxon>Betaproteobacteria</taxon>
        <taxon>Burkholderiales</taxon>
        <taxon>Comamonadaceae</taxon>
        <taxon>Comamonas</taxon>
    </lineage>
</organism>